<dbReference type="WBParaSite" id="HDID_0000476301-mRNA-1">
    <property type="protein sequence ID" value="HDID_0000476301-mRNA-1"/>
    <property type="gene ID" value="HDID_0000476301"/>
</dbReference>
<name>A0A0R3SIJ8_HYMDI</name>
<feature type="domain" description="Rho-GAP" evidence="1">
    <location>
        <begin position="46"/>
        <end position="132"/>
    </location>
</feature>
<dbReference type="InterPro" id="IPR000198">
    <property type="entry name" value="RhoGAP_dom"/>
</dbReference>
<dbReference type="SUPFAM" id="SSF48350">
    <property type="entry name" value="GTPase activation domain, GAP"/>
    <property type="match status" value="1"/>
</dbReference>
<evidence type="ECO:0000313" key="3">
    <source>
        <dbReference type="Proteomes" id="UP000274504"/>
    </source>
</evidence>
<dbReference type="Gene3D" id="1.10.555.10">
    <property type="entry name" value="Rho GTPase activation protein"/>
    <property type="match status" value="1"/>
</dbReference>
<dbReference type="EMBL" id="UYSG01001984">
    <property type="protein sequence ID" value="VDL55209.1"/>
    <property type="molecule type" value="Genomic_DNA"/>
</dbReference>
<reference evidence="2 3" key="2">
    <citation type="submission" date="2018-11" db="EMBL/GenBank/DDBJ databases">
        <authorList>
            <consortium name="Pathogen Informatics"/>
        </authorList>
    </citation>
    <scope>NUCLEOTIDE SEQUENCE [LARGE SCALE GENOMIC DNA]</scope>
</reference>
<dbReference type="AlphaFoldDB" id="A0A0R3SIJ8"/>
<dbReference type="PROSITE" id="PS50238">
    <property type="entry name" value="RHOGAP"/>
    <property type="match status" value="1"/>
</dbReference>
<evidence type="ECO:0000313" key="4">
    <source>
        <dbReference type="WBParaSite" id="HDID_0000476301-mRNA-1"/>
    </source>
</evidence>
<dbReference type="GO" id="GO:0007165">
    <property type="term" value="P:signal transduction"/>
    <property type="evidence" value="ECO:0007669"/>
    <property type="project" value="InterPro"/>
</dbReference>
<reference evidence="4" key="1">
    <citation type="submission" date="2017-02" db="UniProtKB">
        <authorList>
            <consortium name="WormBaseParasite"/>
        </authorList>
    </citation>
    <scope>IDENTIFICATION</scope>
</reference>
<evidence type="ECO:0000259" key="1">
    <source>
        <dbReference type="PROSITE" id="PS50238"/>
    </source>
</evidence>
<dbReference type="OrthoDB" id="3196451at2759"/>
<dbReference type="STRING" id="6216.A0A0R3SIJ8"/>
<organism evidence="4">
    <name type="scientific">Hymenolepis diminuta</name>
    <name type="common">Rat tapeworm</name>
    <dbReference type="NCBI Taxonomy" id="6216"/>
    <lineage>
        <taxon>Eukaryota</taxon>
        <taxon>Metazoa</taxon>
        <taxon>Spiralia</taxon>
        <taxon>Lophotrochozoa</taxon>
        <taxon>Platyhelminthes</taxon>
        <taxon>Cestoda</taxon>
        <taxon>Eucestoda</taxon>
        <taxon>Cyclophyllidea</taxon>
        <taxon>Hymenolepididae</taxon>
        <taxon>Hymenolepis</taxon>
    </lineage>
</organism>
<protein>
    <submittedName>
        <fullName evidence="4">Rho-GAP domain-containing protein</fullName>
    </submittedName>
</protein>
<dbReference type="InterPro" id="IPR008936">
    <property type="entry name" value="Rho_GTPase_activation_prot"/>
</dbReference>
<dbReference type="Proteomes" id="UP000274504">
    <property type="component" value="Unassembled WGS sequence"/>
</dbReference>
<accession>A0A0R3SIJ8</accession>
<proteinExistence type="predicted"/>
<gene>
    <name evidence="2" type="ORF">HDID_LOCUS4761</name>
</gene>
<evidence type="ECO:0000313" key="2">
    <source>
        <dbReference type="EMBL" id="VDL55209.1"/>
    </source>
</evidence>
<sequence length="132" mass="15224">MTNLTLFSKNRFAVSKILLVPLNSPSIYNELMCSFIFFPITYHVVTRLNFAIYHFSYFLSCRTVPQVLVKCITELERRGGLMMEGVYRVPGNQEIVEDFRIALDKGSSISQFVFQKYMKLANETSDLIPTGY</sequence>
<dbReference type="Pfam" id="PF00620">
    <property type="entry name" value="RhoGAP"/>
    <property type="match status" value="1"/>
</dbReference>